<proteinExistence type="predicted"/>
<gene>
    <name evidence="1" type="ORF">H920_10816</name>
</gene>
<protein>
    <submittedName>
        <fullName evidence="1">Uncharacterized protein</fullName>
    </submittedName>
</protein>
<sequence length="124" mass="13663">MDAAHTPFTHEFHSHQGTPGRGTWLLVLQARHALRPPSSPSTEFGFYHGALFSSEHLLRSQTLPASQVRSPTEGQRDSFQLSDAFHSMLHRLTSALRLVGLLVSMENSSYSVSSRHTGRHSGTG</sequence>
<name>A0A091DYB6_FUKDA</name>
<accession>A0A091DYB6</accession>
<dbReference type="EMBL" id="KN122859">
    <property type="protein sequence ID" value="KFO27801.1"/>
    <property type="molecule type" value="Genomic_DNA"/>
</dbReference>
<keyword evidence="2" id="KW-1185">Reference proteome</keyword>
<dbReference type="AlphaFoldDB" id="A0A091DYB6"/>
<organism evidence="1 2">
    <name type="scientific">Fukomys damarensis</name>
    <name type="common">Damaraland mole rat</name>
    <name type="synonym">Cryptomys damarensis</name>
    <dbReference type="NCBI Taxonomy" id="885580"/>
    <lineage>
        <taxon>Eukaryota</taxon>
        <taxon>Metazoa</taxon>
        <taxon>Chordata</taxon>
        <taxon>Craniata</taxon>
        <taxon>Vertebrata</taxon>
        <taxon>Euteleostomi</taxon>
        <taxon>Mammalia</taxon>
        <taxon>Eutheria</taxon>
        <taxon>Euarchontoglires</taxon>
        <taxon>Glires</taxon>
        <taxon>Rodentia</taxon>
        <taxon>Hystricomorpha</taxon>
        <taxon>Bathyergidae</taxon>
        <taxon>Fukomys</taxon>
    </lineage>
</organism>
<dbReference type="Proteomes" id="UP000028990">
    <property type="component" value="Unassembled WGS sequence"/>
</dbReference>
<evidence type="ECO:0000313" key="2">
    <source>
        <dbReference type="Proteomes" id="UP000028990"/>
    </source>
</evidence>
<evidence type="ECO:0000313" key="1">
    <source>
        <dbReference type="EMBL" id="KFO27801.1"/>
    </source>
</evidence>
<reference evidence="1 2" key="1">
    <citation type="submission" date="2013-11" db="EMBL/GenBank/DDBJ databases">
        <title>The Damaraland mole rat (Fukomys damarensis) genome and evolution of African mole rats.</title>
        <authorList>
            <person name="Gladyshev V.N."/>
            <person name="Fang X."/>
        </authorList>
    </citation>
    <scope>NUCLEOTIDE SEQUENCE [LARGE SCALE GENOMIC DNA]</scope>
    <source>
        <tissue evidence="1">Liver</tissue>
    </source>
</reference>